<dbReference type="InterPro" id="IPR023214">
    <property type="entry name" value="HAD_sf"/>
</dbReference>
<dbReference type="InterPro" id="IPR006439">
    <property type="entry name" value="HAD-SF_hydro_IA"/>
</dbReference>
<dbReference type="PRINTS" id="PR00413">
    <property type="entry name" value="HADHALOGNASE"/>
</dbReference>
<dbReference type="PANTHER" id="PTHR18901">
    <property type="entry name" value="2-DEOXYGLUCOSE-6-PHOSPHATE PHOSPHATASE 2"/>
    <property type="match status" value="1"/>
</dbReference>
<dbReference type="PANTHER" id="PTHR18901:SF38">
    <property type="entry name" value="PSEUDOURIDINE-5'-PHOSPHATASE"/>
    <property type="match status" value="1"/>
</dbReference>
<dbReference type="SFLD" id="SFLDG01135">
    <property type="entry name" value="C1.5.6:_HAD__Beta-PGM__Phospha"/>
    <property type="match status" value="1"/>
</dbReference>
<dbReference type="SFLD" id="SFLDS00003">
    <property type="entry name" value="Haloacid_Dehalogenase"/>
    <property type="match status" value="1"/>
</dbReference>
<dbReference type="InterPro" id="IPR036412">
    <property type="entry name" value="HAD-like_sf"/>
</dbReference>
<evidence type="ECO:0000313" key="1">
    <source>
        <dbReference type="EMBL" id="CAH0526139.1"/>
    </source>
</evidence>
<keyword evidence="1" id="KW-0378">Hydrolase</keyword>
<dbReference type="Gene3D" id="3.40.50.1000">
    <property type="entry name" value="HAD superfamily/HAD-like"/>
    <property type="match status" value="1"/>
</dbReference>
<proteinExistence type="predicted"/>
<sequence>MKFQAAIFDMDGLLLDTENVCKQVFAQSCANLQVPFLEQEYLSIIGCNSKTINAQLTQAYQGIIDYSLLNQEWRNNYDDVVLNRAIPKKHGVIELLEWLKHQGIPMAVATSTQRNVAEVKLKLAGLADYFSALATGCEVKAGKPAPEIYQLAAQRLGVDAHSCIAFEDSNNGVKSAVSAGMTTYQIPDLVTPCAEVLALGSQLRTSLFDVYQELSLQSKSELMIYPSNL</sequence>
<dbReference type="SUPFAM" id="SSF56784">
    <property type="entry name" value="HAD-like"/>
    <property type="match status" value="1"/>
</dbReference>
<dbReference type="Proteomes" id="UP000838160">
    <property type="component" value="Unassembled WGS sequence"/>
</dbReference>
<evidence type="ECO:0000313" key="2">
    <source>
        <dbReference type="Proteomes" id="UP000838160"/>
    </source>
</evidence>
<dbReference type="NCBIfam" id="TIGR01509">
    <property type="entry name" value="HAD-SF-IA-v3"/>
    <property type="match status" value="1"/>
</dbReference>
<dbReference type="SFLD" id="SFLDG01129">
    <property type="entry name" value="C1.5:_HAD__Beta-PGM__Phosphata"/>
    <property type="match status" value="1"/>
</dbReference>
<name>A0ABN8DFQ2_9VIBR</name>
<dbReference type="InterPro" id="IPR023198">
    <property type="entry name" value="PGP-like_dom2"/>
</dbReference>
<reference evidence="1" key="1">
    <citation type="submission" date="2021-12" db="EMBL/GenBank/DDBJ databases">
        <authorList>
            <person name="Rodrigo-Torres L."/>
            <person name="Arahal R. D."/>
            <person name="Lucena T."/>
        </authorList>
    </citation>
    <scope>NUCLEOTIDE SEQUENCE</scope>
    <source>
        <strain evidence="1">CECT 8226</strain>
    </source>
</reference>
<keyword evidence="2" id="KW-1185">Reference proteome</keyword>
<gene>
    <name evidence="1" type="primary">gph_2</name>
    <name evidence="1" type="ORF">VHP8226_01613</name>
</gene>
<accession>A0ABN8DFQ2</accession>
<dbReference type="RefSeq" id="WP_237484553.1">
    <property type="nucleotide sequence ID" value="NZ_CAKLCM010000002.1"/>
</dbReference>
<dbReference type="EC" id="3.1.3.18" evidence="1"/>
<dbReference type="Pfam" id="PF13419">
    <property type="entry name" value="HAD_2"/>
    <property type="match status" value="1"/>
</dbReference>
<dbReference type="InterPro" id="IPR041492">
    <property type="entry name" value="HAD_2"/>
</dbReference>
<protein>
    <submittedName>
        <fullName evidence="1">Phosphoglycolate phosphatase</fullName>
        <ecNumber evidence="1">3.1.3.18</ecNumber>
    </submittedName>
</protein>
<dbReference type="GO" id="GO:0008967">
    <property type="term" value="F:phosphoglycolate phosphatase activity"/>
    <property type="evidence" value="ECO:0007669"/>
    <property type="project" value="UniProtKB-EC"/>
</dbReference>
<dbReference type="Gene3D" id="1.10.150.240">
    <property type="entry name" value="Putative phosphatase, domain 2"/>
    <property type="match status" value="1"/>
</dbReference>
<dbReference type="EMBL" id="CAKLCM010000002">
    <property type="protein sequence ID" value="CAH0526139.1"/>
    <property type="molecule type" value="Genomic_DNA"/>
</dbReference>
<dbReference type="CDD" id="cd07505">
    <property type="entry name" value="HAD_BPGM-like"/>
    <property type="match status" value="1"/>
</dbReference>
<comment type="caution">
    <text evidence="1">The sequence shown here is derived from an EMBL/GenBank/DDBJ whole genome shotgun (WGS) entry which is preliminary data.</text>
</comment>
<organism evidence="1 2">
    <name type="scientific">Vibrio hippocampi</name>
    <dbReference type="NCBI Taxonomy" id="654686"/>
    <lineage>
        <taxon>Bacteria</taxon>
        <taxon>Pseudomonadati</taxon>
        <taxon>Pseudomonadota</taxon>
        <taxon>Gammaproteobacteria</taxon>
        <taxon>Vibrionales</taxon>
        <taxon>Vibrionaceae</taxon>
        <taxon>Vibrio</taxon>
    </lineage>
</organism>